<accession>X1RTZ6</accession>
<dbReference type="InterPro" id="IPR025714">
    <property type="entry name" value="Methyltranfer_dom"/>
</dbReference>
<dbReference type="InterPro" id="IPR029063">
    <property type="entry name" value="SAM-dependent_MTases_sf"/>
</dbReference>
<sequence>MNRKKEIRQTDRMSDIGFRSMTLMYKFVDFFYPFDKRVKMLNIKEGFTVIDYGCGPGRYVGSVSQLVGENGKVYAVDIHRLAIEEVKNKITKYNLKNVEPILVKGYNCEIRDNPADLIYALDMFHMINEPSELLNEFHRILKPNGTLIIEDGHQPRTETKRKINESKMW</sequence>
<protein>
    <recommendedName>
        <fullName evidence="1">Methyltransferase domain-containing protein</fullName>
    </recommendedName>
</protein>
<dbReference type="CDD" id="cd02440">
    <property type="entry name" value="AdoMet_MTases"/>
    <property type="match status" value="1"/>
</dbReference>
<comment type="caution">
    <text evidence="2">The sequence shown here is derived from an EMBL/GenBank/DDBJ whole genome shotgun (WGS) entry which is preliminary data.</text>
</comment>
<gene>
    <name evidence="2" type="ORF">S12H4_21558</name>
</gene>
<evidence type="ECO:0000259" key="1">
    <source>
        <dbReference type="Pfam" id="PF13847"/>
    </source>
</evidence>
<dbReference type="Pfam" id="PF13847">
    <property type="entry name" value="Methyltransf_31"/>
    <property type="match status" value="1"/>
</dbReference>
<feature type="domain" description="Methyltransferase" evidence="1">
    <location>
        <begin position="44"/>
        <end position="153"/>
    </location>
</feature>
<dbReference type="EMBL" id="BARW01011102">
    <property type="protein sequence ID" value="GAI84133.1"/>
    <property type="molecule type" value="Genomic_DNA"/>
</dbReference>
<dbReference type="PANTHER" id="PTHR43861">
    <property type="entry name" value="TRANS-ACONITATE 2-METHYLTRANSFERASE-RELATED"/>
    <property type="match status" value="1"/>
</dbReference>
<proteinExistence type="predicted"/>
<reference evidence="2" key="1">
    <citation type="journal article" date="2014" name="Front. Microbiol.">
        <title>High frequency of phylogenetically diverse reductive dehalogenase-homologous genes in deep subseafloor sedimentary metagenomes.</title>
        <authorList>
            <person name="Kawai M."/>
            <person name="Futagami T."/>
            <person name="Toyoda A."/>
            <person name="Takaki Y."/>
            <person name="Nishi S."/>
            <person name="Hori S."/>
            <person name="Arai W."/>
            <person name="Tsubouchi T."/>
            <person name="Morono Y."/>
            <person name="Uchiyama I."/>
            <person name="Ito T."/>
            <person name="Fujiyama A."/>
            <person name="Inagaki F."/>
            <person name="Takami H."/>
        </authorList>
    </citation>
    <scope>NUCLEOTIDE SEQUENCE</scope>
    <source>
        <strain evidence="2">Expedition CK06-06</strain>
    </source>
</reference>
<organism evidence="2">
    <name type="scientific">marine sediment metagenome</name>
    <dbReference type="NCBI Taxonomy" id="412755"/>
    <lineage>
        <taxon>unclassified sequences</taxon>
        <taxon>metagenomes</taxon>
        <taxon>ecological metagenomes</taxon>
    </lineage>
</organism>
<dbReference type="SUPFAM" id="SSF53335">
    <property type="entry name" value="S-adenosyl-L-methionine-dependent methyltransferases"/>
    <property type="match status" value="1"/>
</dbReference>
<dbReference type="Gene3D" id="3.40.50.150">
    <property type="entry name" value="Vaccinia Virus protein VP39"/>
    <property type="match status" value="1"/>
</dbReference>
<dbReference type="AlphaFoldDB" id="X1RTZ6"/>
<name>X1RTZ6_9ZZZZ</name>
<feature type="non-terminal residue" evidence="2">
    <location>
        <position position="169"/>
    </location>
</feature>
<evidence type="ECO:0000313" key="2">
    <source>
        <dbReference type="EMBL" id="GAI84133.1"/>
    </source>
</evidence>